<dbReference type="GO" id="GO:0016655">
    <property type="term" value="F:oxidoreductase activity, acting on NAD(P)H, quinone or similar compound as acceptor"/>
    <property type="evidence" value="ECO:0007669"/>
    <property type="project" value="UniProtKB-UniRule"/>
</dbReference>
<comment type="subunit">
    <text evidence="16 17">Composed of six subunits; NqrA, NqrB, NqrC, NqrD, NqrE and NqrF.</text>
</comment>
<keyword evidence="3" id="KW-0997">Cell inner membrane</keyword>
<evidence type="ECO:0000313" key="20">
    <source>
        <dbReference type="Proteomes" id="UP000021816"/>
    </source>
</evidence>
<protein>
    <recommendedName>
        <fullName evidence="16 17">Na(+)-translocating NADH-quinone reductase subunit C</fullName>
        <shortName evidence="16 17">Na(+)-NQR subunit C</shortName>
        <shortName evidence="16 17">Na(+)-translocating NQR subunit C</shortName>
        <ecNumber evidence="16 17">7.2.1.1</ecNumber>
    </recommendedName>
    <alternativeName>
        <fullName evidence="16 17">NQR complex subunit C</fullName>
    </alternativeName>
    <alternativeName>
        <fullName evidence="16 17">NQR-1 subunit C</fullName>
    </alternativeName>
</protein>
<evidence type="ECO:0000256" key="2">
    <source>
        <dbReference type="ARBA" id="ARBA00022475"/>
    </source>
</evidence>
<feature type="transmembrane region" description="Helical" evidence="16">
    <location>
        <begin position="12"/>
        <end position="33"/>
    </location>
</feature>
<evidence type="ECO:0000256" key="1">
    <source>
        <dbReference type="ARBA" id="ARBA00022448"/>
    </source>
</evidence>
<dbReference type="SMART" id="SM00900">
    <property type="entry name" value="FMN_bind"/>
    <property type="match status" value="1"/>
</dbReference>
<gene>
    <name evidence="16 19" type="primary">nqrC</name>
    <name evidence="19" type="ORF">AW10_01409</name>
</gene>
<dbReference type="EMBL" id="JEMX01000027">
    <property type="protein sequence ID" value="EXI81066.1"/>
    <property type="molecule type" value="Genomic_DNA"/>
</dbReference>
<evidence type="ECO:0000313" key="19">
    <source>
        <dbReference type="EMBL" id="EXI81066.1"/>
    </source>
</evidence>
<keyword evidence="15 16" id="KW-0739">Sodium transport</keyword>
<comment type="caution">
    <text evidence="16">Lacks conserved residue(s) required for the propagation of feature annotation.</text>
</comment>
<comment type="catalytic activity">
    <reaction evidence="16 17">
        <text>a ubiquinone + n Na(+)(in) + NADH + H(+) = a ubiquinol + n Na(+)(out) + NAD(+)</text>
        <dbReference type="Rhea" id="RHEA:47748"/>
        <dbReference type="Rhea" id="RHEA-COMP:9565"/>
        <dbReference type="Rhea" id="RHEA-COMP:9566"/>
        <dbReference type="ChEBI" id="CHEBI:15378"/>
        <dbReference type="ChEBI" id="CHEBI:16389"/>
        <dbReference type="ChEBI" id="CHEBI:17976"/>
        <dbReference type="ChEBI" id="CHEBI:29101"/>
        <dbReference type="ChEBI" id="CHEBI:57540"/>
        <dbReference type="ChEBI" id="CHEBI:57945"/>
        <dbReference type="EC" id="7.2.1.1"/>
    </reaction>
</comment>
<keyword evidence="13 16" id="KW-0830">Ubiquinone</keyword>
<keyword evidence="7 16" id="KW-0812">Transmembrane</keyword>
<sequence length="268" mass="29628">MPALRETPLAVLRIALLVSLVCSMVVAGTAVGLKSMQLENRRVDRERHLLAIVGLHDRALSASEVGERFRERITPRLVDLDSGAYVAAPPGHDNFDPLTWEGARAATDPALSRALSRSEDIAGIQRRERYAVVYKLMQGERVEALILPVRGYGLWSTLYGFLAVDADLNTVLGLRFYQHAETPGLGGEVDNPRWKALWPGKRLFDSDGQLRLRVGKPSGDGQDARWRVDALAGATLTSNGVNNMIRFWLGPQGYGPYLQRLRQEGVES</sequence>
<dbReference type="GO" id="GO:0005886">
    <property type="term" value="C:plasma membrane"/>
    <property type="evidence" value="ECO:0007669"/>
    <property type="project" value="UniProtKB-SubCell"/>
</dbReference>
<dbReference type="NCBIfam" id="TIGR01938">
    <property type="entry name" value="nqrC"/>
    <property type="match status" value="1"/>
</dbReference>
<evidence type="ECO:0000256" key="10">
    <source>
        <dbReference type="ARBA" id="ARBA00023027"/>
    </source>
</evidence>
<dbReference type="InterPro" id="IPR007329">
    <property type="entry name" value="FMN-bd"/>
</dbReference>
<comment type="subcellular location">
    <subcellularLocation>
        <location evidence="16">Cell membrane</location>
        <topology evidence="16">Single-pass membrane protein</topology>
    </subcellularLocation>
</comment>
<evidence type="ECO:0000256" key="3">
    <source>
        <dbReference type="ARBA" id="ARBA00022519"/>
    </source>
</evidence>
<keyword evidence="12 16" id="KW-0406">Ion transport</keyword>
<dbReference type="PIRSF" id="PIRSF009437">
    <property type="entry name" value="NQR-1_subunit_C"/>
    <property type="match status" value="1"/>
</dbReference>
<evidence type="ECO:0000256" key="14">
    <source>
        <dbReference type="ARBA" id="ARBA00023136"/>
    </source>
</evidence>
<evidence type="ECO:0000256" key="5">
    <source>
        <dbReference type="ARBA" id="ARBA00022630"/>
    </source>
</evidence>
<evidence type="ECO:0000256" key="15">
    <source>
        <dbReference type="ARBA" id="ARBA00023201"/>
    </source>
</evidence>
<reference evidence="19 20" key="1">
    <citation type="submission" date="2014-02" db="EMBL/GenBank/DDBJ databases">
        <title>Expanding our view of genomic diversity in Candidatus Accumulibacter clades.</title>
        <authorList>
            <person name="Skennerton C.T."/>
            <person name="Barr J.J."/>
            <person name="Slater F.R."/>
            <person name="Bond P.L."/>
            <person name="Tyson G.W."/>
        </authorList>
    </citation>
    <scope>NUCLEOTIDE SEQUENCE [LARGE SCALE GENOMIC DNA]</scope>
    <source>
        <strain evidence="20">BA-92</strain>
    </source>
</reference>
<keyword evidence="2 16" id="KW-1003">Cell membrane</keyword>
<keyword evidence="5 16" id="KW-0285">Flavoprotein</keyword>
<dbReference type="AlphaFoldDB" id="A0A011P0C7"/>
<evidence type="ECO:0000256" key="17">
    <source>
        <dbReference type="PIRNR" id="PIRNR009437"/>
    </source>
</evidence>
<feature type="domain" description="FMN-binding" evidence="18">
    <location>
        <begin position="153"/>
        <end position="252"/>
    </location>
</feature>
<evidence type="ECO:0000256" key="16">
    <source>
        <dbReference type="HAMAP-Rule" id="MF_00427"/>
    </source>
</evidence>
<proteinExistence type="inferred from homology"/>
<dbReference type="NCBIfam" id="NF003749">
    <property type="entry name" value="PRK05346.1-5"/>
    <property type="match status" value="1"/>
</dbReference>
<keyword evidence="6 16" id="KW-0288">FMN</keyword>
<evidence type="ECO:0000256" key="13">
    <source>
        <dbReference type="ARBA" id="ARBA00023075"/>
    </source>
</evidence>
<dbReference type="STRING" id="1454003.AW10_01409"/>
<evidence type="ECO:0000256" key="4">
    <source>
        <dbReference type="ARBA" id="ARBA00022553"/>
    </source>
</evidence>
<dbReference type="EC" id="7.2.1.1" evidence="16 17"/>
<dbReference type="GO" id="GO:0006814">
    <property type="term" value="P:sodium ion transport"/>
    <property type="evidence" value="ECO:0007669"/>
    <property type="project" value="UniProtKB-UniRule"/>
</dbReference>
<evidence type="ECO:0000256" key="11">
    <source>
        <dbReference type="ARBA" id="ARBA00023053"/>
    </source>
</evidence>
<evidence type="ECO:0000256" key="7">
    <source>
        <dbReference type="ARBA" id="ARBA00022692"/>
    </source>
</evidence>
<evidence type="ECO:0000256" key="9">
    <source>
        <dbReference type="ARBA" id="ARBA00022989"/>
    </source>
</evidence>
<accession>A0A011P0C7</accession>
<keyword evidence="14 16" id="KW-0472">Membrane</keyword>
<name>A0A011P0C7_9PROT</name>
<dbReference type="Pfam" id="PF04205">
    <property type="entry name" value="FMN_bind"/>
    <property type="match status" value="1"/>
</dbReference>
<keyword evidence="9 16" id="KW-1133">Transmembrane helix</keyword>
<dbReference type="HAMAP" id="MF_00427">
    <property type="entry name" value="NqrC"/>
    <property type="match status" value="1"/>
</dbReference>
<evidence type="ECO:0000256" key="12">
    <source>
        <dbReference type="ARBA" id="ARBA00023065"/>
    </source>
</evidence>
<evidence type="ECO:0000259" key="18">
    <source>
        <dbReference type="SMART" id="SM00900"/>
    </source>
</evidence>
<dbReference type="PANTHER" id="PTHR37838">
    <property type="entry name" value="NA(+)-TRANSLOCATING NADH-QUINONE REDUCTASE SUBUNIT C"/>
    <property type="match status" value="1"/>
</dbReference>
<comment type="cofactor">
    <cofactor evidence="16 17">
        <name>FMN</name>
        <dbReference type="ChEBI" id="CHEBI:58210"/>
    </cofactor>
</comment>
<organism evidence="19 20">
    <name type="scientific">Candidatus Accumulibacter appositus</name>
    <dbReference type="NCBI Taxonomy" id="1454003"/>
    <lineage>
        <taxon>Bacteria</taxon>
        <taxon>Pseudomonadati</taxon>
        <taxon>Pseudomonadota</taxon>
        <taxon>Betaproteobacteria</taxon>
        <taxon>Candidatus Accumulibacter</taxon>
    </lineage>
</organism>
<dbReference type="GO" id="GO:0010181">
    <property type="term" value="F:FMN binding"/>
    <property type="evidence" value="ECO:0007669"/>
    <property type="project" value="UniProtKB-UniRule"/>
</dbReference>
<dbReference type="PANTHER" id="PTHR37838:SF1">
    <property type="entry name" value="NA(+)-TRANSLOCATING NADH-QUINONE REDUCTASE SUBUNIT C"/>
    <property type="match status" value="1"/>
</dbReference>
<dbReference type="Proteomes" id="UP000021816">
    <property type="component" value="Unassembled WGS sequence"/>
</dbReference>
<keyword evidence="8 16" id="KW-1278">Translocase</keyword>
<keyword evidence="19" id="KW-0560">Oxidoreductase</keyword>
<dbReference type="PATRIC" id="fig|1454003.3.peg.1449"/>
<keyword evidence="11 16" id="KW-0915">Sodium</keyword>
<keyword evidence="10 16" id="KW-0520">NAD</keyword>
<keyword evidence="1 16" id="KW-0813">Transport</keyword>
<comment type="similarity">
    <text evidence="16 17">Belongs to the NqrC family.</text>
</comment>
<comment type="function">
    <text evidence="16">NQR complex catalyzes the reduction of ubiquinone-1 to ubiquinol by two successive reactions, coupled with the transport of Na(+) ions from the cytoplasm to the periplasm. NqrA to NqrE are probably involved in the second step, the conversion of ubisemiquinone to ubiquinol.</text>
</comment>
<keyword evidence="4 16" id="KW-0597">Phosphoprotein</keyword>
<feature type="modified residue" description="FMN phosphoryl threonine" evidence="16">
    <location>
        <position position="235"/>
    </location>
</feature>
<comment type="caution">
    <text evidence="19">The sequence shown here is derived from an EMBL/GenBank/DDBJ whole genome shotgun (WGS) entry which is preliminary data.</text>
</comment>
<evidence type="ECO:0000256" key="6">
    <source>
        <dbReference type="ARBA" id="ARBA00022643"/>
    </source>
</evidence>
<evidence type="ECO:0000256" key="8">
    <source>
        <dbReference type="ARBA" id="ARBA00022967"/>
    </source>
</evidence>
<dbReference type="InterPro" id="IPR010204">
    <property type="entry name" value="NqrC"/>
</dbReference>